<dbReference type="EMBL" id="CP022605">
    <property type="protein sequence ID" value="ASV87798.1"/>
    <property type="molecule type" value="Genomic_DNA"/>
</dbReference>
<organism evidence="1 2">
    <name type="scientific">Ochrobactrum quorumnocens</name>
    <dbReference type="NCBI Taxonomy" id="271865"/>
    <lineage>
        <taxon>Bacteria</taxon>
        <taxon>Pseudomonadati</taxon>
        <taxon>Pseudomonadota</taxon>
        <taxon>Alphaproteobacteria</taxon>
        <taxon>Hyphomicrobiales</taxon>
        <taxon>Brucellaceae</taxon>
        <taxon>Brucella/Ochrobactrum group</taxon>
        <taxon>Ochrobactrum</taxon>
    </lineage>
</organism>
<reference evidence="1 2" key="1">
    <citation type="submission" date="2017-07" db="EMBL/GenBank/DDBJ databases">
        <title>Phylogenetic study on the rhizospheric bacterium Ochrobactrum sp. A44.</title>
        <authorList>
            <person name="Krzyzanowska D.M."/>
            <person name="Ossowicki A."/>
            <person name="Rajewska M."/>
            <person name="Maciag T."/>
            <person name="Kaczynski Z."/>
            <person name="Czerwicka M."/>
            <person name="Jafra S."/>
        </authorList>
    </citation>
    <scope>NUCLEOTIDE SEQUENCE [LARGE SCALE GENOMIC DNA]</scope>
    <source>
        <strain evidence="1 2">A44</strain>
        <plasmid evidence="1 2">unnamed1</plasmid>
    </source>
</reference>
<accession>A0A248UM96</accession>
<protein>
    <submittedName>
        <fullName evidence="1">Uncharacterized protein</fullName>
    </submittedName>
</protein>
<evidence type="ECO:0000313" key="1">
    <source>
        <dbReference type="EMBL" id="ASV87798.1"/>
    </source>
</evidence>
<geneLocation type="plasmid" evidence="1 2">
    <name>unnamed1</name>
</geneLocation>
<dbReference type="RefSeq" id="WP_095448241.1">
    <property type="nucleotide sequence ID" value="NZ_CP022605.1"/>
</dbReference>
<evidence type="ECO:0000313" key="2">
    <source>
        <dbReference type="Proteomes" id="UP000215256"/>
    </source>
</evidence>
<dbReference type="OrthoDB" id="8687355at2"/>
<dbReference type="Proteomes" id="UP000215256">
    <property type="component" value="Plasmid unnamed1"/>
</dbReference>
<name>A0A248UM96_9HYPH</name>
<gene>
    <name evidence="1" type="ORF">CES85_3035</name>
</gene>
<keyword evidence="1" id="KW-0614">Plasmid</keyword>
<proteinExistence type="predicted"/>
<dbReference type="AlphaFoldDB" id="A0A248UM96"/>
<sequence length="108" mass="12106">MPNVTIYISADRMPPDEALTDLAEQCTELCTGVLRAALANVYIVYVAVRHGRGNPAFAEIQYRLEQFRTPPVMARFMEGLDDAIRRNTGLTARIRCFGYEASSVHARN</sequence>
<dbReference type="KEGG" id="och:CES85_3035"/>